<dbReference type="CDD" id="cd09916">
    <property type="entry name" value="CpxP_like"/>
    <property type="match status" value="1"/>
</dbReference>
<evidence type="ECO:0000256" key="2">
    <source>
        <dbReference type="ARBA" id="ARBA00008441"/>
    </source>
</evidence>
<dbReference type="PANTHER" id="PTHR38102:SF1">
    <property type="entry name" value="PERIPLASMIC CHAPERONE SPY"/>
    <property type="match status" value="1"/>
</dbReference>
<proteinExistence type="inferred from homology"/>
<dbReference type="GO" id="GO:0030288">
    <property type="term" value="C:outer membrane-bounded periplasmic space"/>
    <property type="evidence" value="ECO:0007669"/>
    <property type="project" value="TreeGrafter"/>
</dbReference>
<keyword evidence="4" id="KW-0574">Periplasm</keyword>
<dbReference type="Gene3D" id="1.20.120.1490">
    <property type="match status" value="1"/>
</dbReference>
<dbReference type="InterPro" id="IPR052211">
    <property type="entry name" value="Cpx_auxiliary_protein"/>
</dbReference>
<dbReference type="PANTHER" id="PTHR38102">
    <property type="entry name" value="PERIPLASMIC CHAPERONE SPY"/>
    <property type="match status" value="1"/>
</dbReference>
<feature type="chain" id="PRO_5023058901" evidence="6">
    <location>
        <begin position="25"/>
        <end position="169"/>
    </location>
</feature>
<accession>A0A5C6X483</accession>
<evidence type="ECO:0000313" key="7">
    <source>
        <dbReference type="EMBL" id="TXD32018.1"/>
    </source>
</evidence>
<evidence type="ECO:0000256" key="3">
    <source>
        <dbReference type="ARBA" id="ARBA00022729"/>
    </source>
</evidence>
<dbReference type="AlphaFoldDB" id="A0A5C6X483"/>
<evidence type="ECO:0000256" key="5">
    <source>
        <dbReference type="SAM" id="MobiDB-lite"/>
    </source>
</evidence>
<name>A0A5C6X483_9DELT</name>
<evidence type="ECO:0000256" key="6">
    <source>
        <dbReference type="SAM" id="SignalP"/>
    </source>
</evidence>
<organism evidence="7 8">
    <name type="scientific">Lujinxingia vulgaris</name>
    <dbReference type="NCBI Taxonomy" id="2600176"/>
    <lineage>
        <taxon>Bacteria</taxon>
        <taxon>Deltaproteobacteria</taxon>
        <taxon>Bradymonadales</taxon>
        <taxon>Lujinxingiaceae</taxon>
        <taxon>Lujinxingia</taxon>
    </lineage>
</organism>
<dbReference type="InterPro" id="IPR025961">
    <property type="entry name" value="Metal_resist"/>
</dbReference>
<comment type="similarity">
    <text evidence="2">Belongs to the CpxP/Spy family.</text>
</comment>
<dbReference type="InterPro" id="IPR012899">
    <property type="entry name" value="LTXXQ"/>
</dbReference>
<feature type="signal peptide" evidence="6">
    <location>
        <begin position="1"/>
        <end position="24"/>
    </location>
</feature>
<reference evidence="7 8" key="1">
    <citation type="submission" date="2019-08" db="EMBL/GenBank/DDBJ databases">
        <title>Bradymonadales sp. TMQ2.</title>
        <authorList>
            <person name="Liang Q."/>
        </authorList>
    </citation>
    <scope>NUCLEOTIDE SEQUENCE [LARGE SCALE GENOMIC DNA]</scope>
    <source>
        <strain evidence="7 8">TMQ2</strain>
    </source>
</reference>
<dbReference type="Pfam" id="PF13801">
    <property type="entry name" value="Metal_resist"/>
    <property type="match status" value="1"/>
</dbReference>
<keyword evidence="3 6" id="KW-0732">Signal</keyword>
<comment type="caution">
    <text evidence="7">The sequence shown here is derived from an EMBL/GenBank/DDBJ whole genome shotgun (WGS) entry which is preliminary data.</text>
</comment>
<dbReference type="Proteomes" id="UP000321046">
    <property type="component" value="Unassembled WGS sequence"/>
</dbReference>
<dbReference type="EMBL" id="VOSL01000141">
    <property type="protein sequence ID" value="TXD32018.1"/>
    <property type="molecule type" value="Genomic_DNA"/>
</dbReference>
<evidence type="ECO:0000256" key="4">
    <source>
        <dbReference type="ARBA" id="ARBA00022764"/>
    </source>
</evidence>
<protein>
    <submittedName>
        <fullName evidence="7">Periplasmic heavy metal sensor</fullName>
    </submittedName>
</protein>
<dbReference type="GO" id="GO:0051082">
    <property type="term" value="F:unfolded protein binding"/>
    <property type="evidence" value="ECO:0007669"/>
    <property type="project" value="TreeGrafter"/>
</dbReference>
<gene>
    <name evidence="7" type="ORF">FRC96_19135</name>
</gene>
<feature type="region of interest" description="Disordered" evidence="5">
    <location>
        <begin position="143"/>
        <end position="169"/>
    </location>
</feature>
<dbReference type="RefSeq" id="WP_146976918.1">
    <property type="nucleotide sequence ID" value="NZ_VOSL01000141.1"/>
</dbReference>
<sequence>MNRLFLTLATLIALALVIPATATAQQRPHRHQDAVQNLFPNPRHLIALRDELGLNEAQQTQIRALLEGKRDIHEARRQELREAHQAMRELATSDASADAIRAKLDEILELENQLKRDRLELALELRAILTPEQRTQLQELVAERREQRQERREHRGKRRQGRGQPATTF</sequence>
<evidence type="ECO:0000256" key="1">
    <source>
        <dbReference type="ARBA" id="ARBA00004418"/>
    </source>
</evidence>
<feature type="compositionally biased region" description="Basic and acidic residues" evidence="5">
    <location>
        <begin position="143"/>
        <end position="153"/>
    </location>
</feature>
<comment type="subcellular location">
    <subcellularLocation>
        <location evidence="1">Periplasm</location>
    </subcellularLocation>
</comment>
<dbReference type="OrthoDB" id="5520293at2"/>
<evidence type="ECO:0000313" key="8">
    <source>
        <dbReference type="Proteomes" id="UP000321046"/>
    </source>
</evidence>